<dbReference type="PRINTS" id="PR00452">
    <property type="entry name" value="SH3DOMAIN"/>
</dbReference>
<evidence type="ECO:0000256" key="3">
    <source>
        <dbReference type="PROSITE-ProRule" id="PRU00168"/>
    </source>
</evidence>
<evidence type="ECO:0000256" key="5">
    <source>
        <dbReference type="SAM" id="MobiDB-lite"/>
    </source>
</evidence>
<dbReference type="SUPFAM" id="SSF50044">
    <property type="entry name" value="SH3-domain"/>
    <property type="match status" value="1"/>
</dbReference>
<keyword evidence="1 4" id="KW-0728">SH3 domain</keyword>
<evidence type="ECO:0000313" key="11">
    <source>
        <dbReference type="Proteomes" id="UP000629468"/>
    </source>
</evidence>
<dbReference type="PROSITE" id="PS50009">
    <property type="entry name" value="RASGEF_CAT"/>
    <property type="match status" value="1"/>
</dbReference>
<dbReference type="SMART" id="SM00326">
    <property type="entry name" value="SH3"/>
    <property type="match status" value="1"/>
</dbReference>
<dbReference type="Pfam" id="PF00018">
    <property type="entry name" value="SH3_1"/>
    <property type="match status" value="1"/>
</dbReference>
<dbReference type="FunFam" id="2.30.30.40:FF:000072">
    <property type="entry name" value="Unconventional Myosin IB"/>
    <property type="match status" value="1"/>
</dbReference>
<evidence type="ECO:0008006" key="12">
    <source>
        <dbReference type="Google" id="ProtNLM"/>
    </source>
</evidence>
<feature type="region of interest" description="Disordered" evidence="5">
    <location>
        <begin position="288"/>
        <end position="340"/>
    </location>
</feature>
<dbReference type="SMART" id="SM00147">
    <property type="entry name" value="RasGEF"/>
    <property type="match status" value="1"/>
</dbReference>
<dbReference type="EMBL" id="JABXXO010000010">
    <property type="protein sequence ID" value="KAF7768098.1"/>
    <property type="molecule type" value="Genomic_DNA"/>
</dbReference>
<dbReference type="InterPro" id="IPR008937">
    <property type="entry name" value="Ras-like_GEF"/>
</dbReference>
<feature type="domain" description="SH3" evidence="6">
    <location>
        <begin position="44"/>
        <end position="103"/>
    </location>
</feature>
<feature type="domain" description="WW" evidence="8">
    <location>
        <begin position="256"/>
        <end position="290"/>
    </location>
</feature>
<dbReference type="InterPro" id="IPR001895">
    <property type="entry name" value="RASGEF_cat_dom"/>
</dbReference>
<dbReference type="InterPro" id="IPR036028">
    <property type="entry name" value="SH3-like_dom_sf"/>
</dbReference>
<evidence type="ECO:0000256" key="1">
    <source>
        <dbReference type="ARBA" id="ARBA00022443"/>
    </source>
</evidence>
<dbReference type="CDD" id="cd06224">
    <property type="entry name" value="REM"/>
    <property type="match status" value="1"/>
</dbReference>
<dbReference type="GO" id="GO:0007265">
    <property type="term" value="P:Ras protein signal transduction"/>
    <property type="evidence" value="ECO:0007669"/>
    <property type="project" value="TreeGrafter"/>
</dbReference>
<dbReference type="Pfam" id="PF00617">
    <property type="entry name" value="RasGEF"/>
    <property type="match status" value="1"/>
</dbReference>
<organism evidence="10 11">
    <name type="scientific">Agaricus bisporus var. burnettii</name>
    <dbReference type="NCBI Taxonomy" id="192524"/>
    <lineage>
        <taxon>Eukaryota</taxon>
        <taxon>Fungi</taxon>
        <taxon>Dikarya</taxon>
        <taxon>Basidiomycota</taxon>
        <taxon>Agaricomycotina</taxon>
        <taxon>Agaricomycetes</taxon>
        <taxon>Agaricomycetidae</taxon>
        <taxon>Agaricales</taxon>
        <taxon>Agaricineae</taxon>
        <taxon>Agaricaceae</taxon>
        <taxon>Agaricus</taxon>
    </lineage>
</organism>
<dbReference type="PANTHER" id="PTHR23113:SF368">
    <property type="entry name" value="CELL DIVISION CONTROL PROTEIN 25"/>
    <property type="match status" value="1"/>
</dbReference>
<comment type="caution">
    <text evidence="10">The sequence shown here is derived from an EMBL/GenBank/DDBJ whole genome shotgun (WGS) entry which is preliminary data.</text>
</comment>
<feature type="region of interest" description="Disordered" evidence="5">
    <location>
        <begin position="440"/>
        <end position="460"/>
    </location>
</feature>
<dbReference type="InterPro" id="IPR036964">
    <property type="entry name" value="RASGEF_cat_dom_sf"/>
</dbReference>
<dbReference type="SMART" id="SM00229">
    <property type="entry name" value="RasGEFN"/>
    <property type="match status" value="1"/>
</dbReference>
<dbReference type="InterPro" id="IPR001202">
    <property type="entry name" value="WW_dom"/>
</dbReference>
<dbReference type="SUPFAM" id="SSF51045">
    <property type="entry name" value="WW domain"/>
    <property type="match status" value="1"/>
</dbReference>
<evidence type="ECO:0000256" key="4">
    <source>
        <dbReference type="PROSITE-ProRule" id="PRU00192"/>
    </source>
</evidence>
<dbReference type="Gene3D" id="2.20.70.10">
    <property type="match status" value="1"/>
</dbReference>
<dbReference type="InterPro" id="IPR001452">
    <property type="entry name" value="SH3_domain"/>
</dbReference>
<accession>A0A8H7C7K5</accession>
<name>A0A8H7C7K5_AGABI</name>
<evidence type="ECO:0000259" key="6">
    <source>
        <dbReference type="PROSITE" id="PS50002"/>
    </source>
</evidence>
<dbReference type="PROSITE" id="PS50212">
    <property type="entry name" value="RASGEF_NTER"/>
    <property type="match status" value="1"/>
</dbReference>
<dbReference type="PROSITE" id="PS50002">
    <property type="entry name" value="SH3"/>
    <property type="match status" value="1"/>
</dbReference>
<feature type="domain" description="N-terminal Ras-GEF" evidence="9">
    <location>
        <begin position="900"/>
        <end position="1030"/>
    </location>
</feature>
<protein>
    <recommendedName>
        <fullName evidence="12">Ras GEF</fullName>
    </recommendedName>
</protein>
<evidence type="ECO:0000259" key="9">
    <source>
        <dbReference type="PROSITE" id="PS50212"/>
    </source>
</evidence>
<dbReference type="Pfam" id="PF00618">
    <property type="entry name" value="RasGEF_N"/>
    <property type="match status" value="1"/>
</dbReference>
<dbReference type="SUPFAM" id="SSF48366">
    <property type="entry name" value="Ras GEF"/>
    <property type="match status" value="1"/>
</dbReference>
<dbReference type="Proteomes" id="UP000629468">
    <property type="component" value="Unassembled WGS sequence"/>
</dbReference>
<proteinExistence type="predicted"/>
<evidence type="ECO:0000313" key="10">
    <source>
        <dbReference type="EMBL" id="KAF7768098.1"/>
    </source>
</evidence>
<dbReference type="CDD" id="cd00201">
    <property type="entry name" value="WW"/>
    <property type="match status" value="1"/>
</dbReference>
<evidence type="ECO:0000259" key="7">
    <source>
        <dbReference type="PROSITE" id="PS50009"/>
    </source>
</evidence>
<dbReference type="CDD" id="cd00155">
    <property type="entry name" value="RasGEF"/>
    <property type="match status" value="1"/>
</dbReference>
<dbReference type="InterPro" id="IPR036020">
    <property type="entry name" value="WW_dom_sf"/>
</dbReference>
<dbReference type="CDD" id="cd11883">
    <property type="entry name" value="SH3_Sdc25"/>
    <property type="match status" value="1"/>
</dbReference>
<reference evidence="10 11" key="1">
    <citation type="journal article" name="Sci. Rep.">
        <title>Telomere-to-telomere assembled and centromere annotated genomes of the two main subspecies of the button mushroom Agaricus bisporus reveal especially polymorphic chromosome ends.</title>
        <authorList>
            <person name="Sonnenberg A.S.M."/>
            <person name="Sedaghat-Telgerd N."/>
            <person name="Lavrijssen B."/>
            <person name="Ohm R.A."/>
            <person name="Hendrickx P.M."/>
            <person name="Scholtmeijer K."/>
            <person name="Baars J.J.P."/>
            <person name="van Peer A."/>
        </authorList>
    </citation>
    <scope>NUCLEOTIDE SEQUENCE [LARGE SCALE GENOMIC DNA]</scope>
    <source>
        <strain evidence="10 11">H119_p4</strain>
    </source>
</reference>
<evidence type="ECO:0000256" key="2">
    <source>
        <dbReference type="ARBA" id="ARBA00022658"/>
    </source>
</evidence>
<gene>
    <name evidence="10" type="ORF">Agabi119p4_7341</name>
</gene>
<dbReference type="PROSITE" id="PS50020">
    <property type="entry name" value="WW_DOMAIN_2"/>
    <property type="match status" value="2"/>
</dbReference>
<dbReference type="Gene3D" id="1.10.840.10">
    <property type="entry name" value="Ras guanine-nucleotide exchange factors catalytic domain"/>
    <property type="match status" value="1"/>
</dbReference>
<dbReference type="GO" id="GO:0005085">
    <property type="term" value="F:guanyl-nucleotide exchange factor activity"/>
    <property type="evidence" value="ECO:0007669"/>
    <property type="project" value="UniProtKB-KW"/>
</dbReference>
<dbReference type="InterPro" id="IPR000651">
    <property type="entry name" value="Ras-like_Gua-exchang_fac_N"/>
</dbReference>
<sequence length="1321" mass="146878">MASVATPAHPAFLNKHPAAGLRAQELPISTQQQPSEQDIYDDTYQGLFCKALYDYTAQDASALSFRRGDVIEVLNQQPSGWWDGLLGEERGWFPSNYVSIISVEEAELAFSESDYSNGDGLTQSDSDTGVLGMSDAFMRGQAQNEEWLESEIHANNHSNNSSSVVPQGSQTNDFWEPNIMEDGRIFYVNSRTGQRSWDLPQETADEISDSELAGLSAQSVVRAATGAGVVFGVAAPANEVNGSHPDLAGFGVPRSTNEPEPWIKRLADDGQTYYYVNKLTGEIMRTRPEASAINGSHPGLESSISTAMRKQRADSRNSVYSDNSDVHPLDHPRPPRPITSDRMQHLQTPTAQTNFDQRGIELTSEELIAKQLQQVLAPLSPELVTDLASKAREAILAITDSVQGAIGRFNGDPRLDDLIQLAVRSVRDLLYVSATNTNHMPNDLLGNEARDKASSSPLKPAQRRVTATLSRLVLSARAMHYDSGSLISETLHRIEADALELERAVGSFIMEVQRFQNDDGREEKPPKRLYGIFTTANLGVSLVGAGCAGSWTGFGWVSPESEAQAPNIPLGQDTVAQVTTMLAKIESLCSTFTQVSISSGDNSEQIRPRLQETTTHISHFLSFVADIRVARHVDIDGIRQPDNTMDDRYAQTLSKARALVRTFEAAVQAAYDDNTSLLVTAQDIPTPDRRSLLTDHASSYNRIQSITRSLQLNLLLIRQTLEALLSIGQEQAELAQGDYNGSIEWRMSRLSMTSSRFSSSDRISRDLSGMGIDEQDVVDFEHAFNRPGPKVSRPPAGPLVASTQTLDQSIEKTNGSVESNYNTDASTLVSVSEVNEDDDADTIDEDLQIFVQPKKVPRPTGTGKLIHILGDDYADKLAAESQPWYLRANYNPSEIVIEEADGSVKGGTRSALVEKLTAHDKVDLPFTRAFLMTYKDFMTLDELFDLLVQRFTIQPPENLTPKELDDWIKLKQHVIRTRVLNTLKTMVIEQYVLDKEDMYILDKMITFITRDDVVGMPAAMALKSLIERAQHIGETSVKSMVTTNPMPAPTPIVPRSGKKMKLLDIDPLELARQLTIMESRMYQRIKPIGALQRAREQRMDVIDDIGIVIQTSNRIADWVAHSILSKEDSRKRAQIVKHLINVADRCRLLNNFSTMIAITSGLNTPPIRRLKRTWEQVNQRSIAQFAACEVTIDNSKTFAKNRQLMDSVSPPCVPFIGVFLSTLQFIVDGNADNLPPGNLVNFFKRQKASEVMDDIKRWQATPYNLLPVPSILAYIEDSLNQFSNTDARASSDTFWQLSLEREPREREDEKMARLLQESGFL</sequence>
<dbReference type="InterPro" id="IPR023578">
    <property type="entry name" value="Ras_GEF_dom_sf"/>
</dbReference>
<dbReference type="Gene3D" id="2.30.30.40">
    <property type="entry name" value="SH3 Domains"/>
    <property type="match status" value="1"/>
</dbReference>
<dbReference type="GO" id="GO:0005886">
    <property type="term" value="C:plasma membrane"/>
    <property type="evidence" value="ECO:0007669"/>
    <property type="project" value="TreeGrafter"/>
</dbReference>
<feature type="compositionally biased region" description="Basic and acidic residues" evidence="5">
    <location>
        <begin position="324"/>
        <end position="333"/>
    </location>
</feature>
<feature type="domain" description="Ras-GEF" evidence="7">
    <location>
        <begin position="1066"/>
        <end position="1304"/>
    </location>
</feature>
<dbReference type="Gene3D" id="1.20.870.10">
    <property type="entry name" value="Son of sevenless (SoS) protein Chain: S domain 1"/>
    <property type="match status" value="1"/>
</dbReference>
<evidence type="ECO:0000259" key="8">
    <source>
        <dbReference type="PROSITE" id="PS50020"/>
    </source>
</evidence>
<keyword evidence="2 3" id="KW-0344">Guanine-nucleotide releasing factor</keyword>
<dbReference type="PANTHER" id="PTHR23113">
    <property type="entry name" value="GUANINE NUCLEOTIDE EXCHANGE FACTOR"/>
    <property type="match status" value="1"/>
</dbReference>
<dbReference type="SMART" id="SM00456">
    <property type="entry name" value="WW"/>
    <property type="match status" value="2"/>
</dbReference>
<feature type="domain" description="WW" evidence="8">
    <location>
        <begin position="169"/>
        <end position="202"/>
    </location>
</feature>